<dbReference type="Gene3D" id="3.40.50.150">
    <property type="entry name" value="Vaccinia Virus protein VP39"/>
    <property type="match status" value="1"/>
</dbReference>
<feature type="domain" description="Methyltransferase FkbM" evidence="1">
    <location>
        <begin position="56"/>
        <end position="273"/>
    </location>
</feature>
<evidence type="ECO:0000313" key="3">
    <source>
        <dbReference type="Proteomes" id="UP001244341"/>
    </source>
</evidence>
<dbReference type="InterPro" id="IPR006342">
    <property type="entry name" value="FkbM_mtfrase"/>
</dbReference>
<proteinExistence type="predicted"/>
<organism evidence="2 3">
    <name type="scientific">Tetradesmus obliquus</name>
    <name type="common">Green alga</name>
    <name type="synonym">Acutodesmus obliquus</name>
    <dbReference type="NCBI Taxonomy" id="3088"/>
    <lineage>
        <taxon>Eukaryota</taxon>
        <taxon>Viridiplantae</taxon>
        <taxon>Chlorophyta</taxon>
        <taxon>core chlorophytes</taxon>
        <taxon>Chlorophyceae</taxon>
        <taxon>CS clade</taxon>
        <taxon>Sphaeropleales</taxon>
        <taxon>Scenedesmaceae</taxon>
        <taxon>Tetradesmus</taxon>
    </lineage>
</organism>
<reference evidence="2 3" key="1">
    <citation type="submission" date="2023-05" db="EMBL/GenBank/DDBJ databases">
        <title>A 100% complete, gapless, phased diploid assembly of the Scenedesmus obliquus UTEX 3031 genome.</title>
        <authorList>
            <person name="Biondi T.C."/>
            <person name="Hanschen E.R."/>
            <person name="Kwon T."/>
            <person name="Eng W."/>
            <person name="Kruse C.P.S."/>
            <person name="Koehler S.I."/>
            <person name="Kunde Y."/>
            <person name="Gleasner C.D."/>
            <person name="You Mak K.T."/>
            <person name="Polle J."/>
            <person name="Hovde B.T."/>
            <person name="Starkenburg S.R."/>
        </authorList>
    </citation>
    <scope>NUCLEOTIDE SEQUENCE [LARGE SCALE GENOMIC DNA]</scope>
    <source>
        <strain evidence="2 3">DOE0152z</strain>
    </source>
</reference>
<dbReference type="PANTHER" id="PTHR34203">
    <property type="entry name" value="METHYLTRANSFERASE, FKBM FAMILY PROTEIN"/>
    <property type="match status" value="1"/>
</dbReference>
<dbReference type="EMBL" id="CP126219">
    <property type="protein sequence ID" value="WIA20636.1"/>
    <property type="molecule type" value="Genomic_DNA"/>
</dbReference>
<dbReference type="PANTHER" id="PTHR34203:SF13">
    <property type="entry name" value="EXPRESSED PROTEIN"/>
    <property type="match status" value="1"/>
</dbReference>
<gene>
    <name evidence="2" type="ORF">OEZ85_005017</name>
</gene>
<name>A0ABY8UGM7_TETOB</name>
<protein>
    <recommendedName>
        <fullName evidence="1">Methyltransferase FkbM domain-containing protein</fullName>
    </recommendedName>
</protein>
<dbReference type="NCBIfam" id="TIGR01444">
    <property type="entry name" value="fkbM_fam"/>
    <property type="match status" value="1"/>
</dbReference>
<dbReference type="Proteomes" id="UP001244341">
    <property type="component" value="Chromosome 12b"/>
</dbReference>
<dbReference type="Pfam" id="PF05050">
    <property type="entry name" value="Methyltransf_21"/>
    <property type="match status" value="1"/>
</dbReference>
<dbReference type="InterPro" id="IPR029063">
    <property type="entry name" value="SAM-dependent_MTases_sf"/>
</dbReference>
<evidence type="ECO:0000313" key="2">
    <source>
        <dbReference type="EMBL" id="WIA20636.1"/>
    </source>
</evidence>
<keyword evidence="3" id="KW-1185">Reference proteome</keyword>
<sequence>MRADGAKLRKFQADTDLELFAVSPADAAAEAVSNRDNQVYFGKGAISLREGDVVLDCGANVGSFARMAAPVIGPTGTVYCLEPMPDVCTALKLNIIKYKDWADQRQLKVANVEAICAGVGDEGSQPEREFAYYPRLTAMSSMYPDEADAAQSTFSLVLHRPQSFSLLEDCGKAVARCSPQLYKLVHSLFFRALLLRPAEKVMCPMVTVSQLIRQYNIKEVGLLKINVERAEWDVLAGIQEQDWPKVRQVSAQVHDIRGRVGHLAALLRRRGFQVTVCQEPRFASCNLHMVYGCRPQR</sequence>
<accession>A0ABY8UGM7</accession>
<dbReference type="InterPro" id="IPR052514">
    <property type="entry name" value="SAM-dependent_MTase"/>
</dbReference>
<dbReference type="SUPFAM" id="SSF53335">
    <property type="entry name" value="S-adenosyl-L-methionine-dependent methyltransferases"/>
    <property type="match status" value="1"/>
</dbReference>
<evidence type="ECO:0000259" key="1">
    <source>
        <dbReference type="Pfam" id="PF05050"/>
    </source>
</evidence>